<feature type="coiled-coil region" evidence="8">
    <location>
        <begin position="461"/>
        <end position="634"/>
    </location>
</feature>
<feature type="region of interest" description="Disordered" evidence="9">
    <location>
        <begin position="234"/>
        <end position="270"/>
    </location>
</feature>
<evidence type="ECO:0000256" key="8">
    <source>
        <dbReference type="SAM" id="Coils"/>
    </source>
</evidence>
<organism evidence="11 12">
    <name type="scientific">Racocetra fulgida</name>
    <dbReference type="NCBI Taxonomy" id="60492"/>
    <lineage>
        <taxon>Eukaryota</taxon>
        <taxon>Fungi</taxon>
        <taxon>Fungi incertae sedis</taxon>
        <taxon>Mucoromycota</taxon>
        <taxon>Glomeromycotina</taxon>
        <taxon>Glomeromycetes</taxon>
        <taxon>Diversisporales</taxon>
        <taxon>Gigasporaceae</taxon>
        <taxon>Racocetra</taxon>
    </lineage>
</organism>
<evidence type="ECO:0000313" key="12">
    <source>
        <dbReference type="Proteomes" id="UP000789396"/>
    </source>
</evidence>
<dbReference type="PROSITE" id="PS00411">
    <property type="entry name" value="KINESIN_MOTOR_1"/>
    <property type="match status" value="1"/>
</dbReference>
<feature type="binding site" evidence="6">
    <location>
        <begin position="89"/>
        <end position="96"/>
    </location>
    <ligand>
        <name>ATP</name>
        <dbReference type="ChEBI" id="CHEBI:30616"/>
    </ligand>
</feature>
<name>A0A9N8ZL56_9GLOM</name>
<dbReference type="Gene3D" id="3.40.850.10">
    <property type="entry name" value="Kinesin motor domain"/>
    <property type="match status" value="1"/>
</dbReference>
<dbReference type="AlphaFoldDB" id="A0A9N8ZL56"/>
<dbReference type="Pfam" id="PF00225">
    <property type="entry name" value="Kinesin"/>
    <property type="match status" value="2"/>
</dbReference>
<dbReference type="OrthoDB" id="3176171at2759"/>
<dbReference type="PANTHER" id="PTHR47969">
    <property type="entry name" value="CHROMOSOME-ASSOCIATED KINESIN KIF4A-RELATED"/>
    <property type="match status" value="1"/>
</dbReference>
<dbReference type="InterPro" id="IPR001752">
    <property type="entry name" value="Kinesin_motor_dom"/>
</dbReference>
<proteinExistence type="inferred from homology"/>
<evidence type="ECO:0000256" key="9">
    <source>
        <dbReference type="SAM" id="MobiDB-lite"/>
    </source>
</evidence>
<evidence type="ECO:0000256" key="3">
    <source>
        <dbReference type="ARBA" id="ARBA00022741"/>
    </source>
</evidence>
<sequence>MSSNGTSTSVQPLTQDDLINLPARFQRQVISVSPYNQNQVVVDTEKRPIFQFDYVFAPEATQQDVYDKAVGNMISKFLEGYNVTILAYGQTSSGKTHTMGTADDNTIPPESKGIIPRTMATLFSLMNSGQYKSHKFSIKVSFIEIHNEDLIDLLGEGNEEERPPVMIREDSRGNIYWTGLQELKVNNVDEVMEHLSRGSLNRQVGVTDMNSKSSRSHAIFSVTMVQQKFIPHNCISAGQPATSPPNSRPGTPASSRFGSQPSSRTNSSLDKFDDGEWITISSKFHFVDLAGSEQGISINSGLLALGNVISALGDPSKAKHTTHVPYRDSKLTRLLQDSLGGNAQTLMIACVSPIEYNINETVSTLKYANRARNIKNLASVNQEEAGWNDVTHLQNLVLKLRGEISALKAAAAQNSQRSQDGGGSVSPEKVSQSPFVTGHKHSSSNFSDKNSSPAKIPGIYYDALEDQLLQLQRSYAELSQKYAKTSAELALHQDNYDEIEVLKNDYPGIKLRVVSEQEIEQFEKTISSLESKLAITSAALSHSDSMLKEQENRLESADSTSQQNKDLVSNLQKYIKELESKLQKREIDARIAASRDNLPEKFISETIQLLESRLKEKEDAYSELEEKFNLLQVAVPNHNDSSPENDKISRLEAKLEFLSNE</sequence>
<dbReference type="GO" id="GO:0007052">
    <property type="term" value="P:mitotic spindle organization"/>
    <property type="evidence" value="ECO:0007669"/>
    <property type="project" value="TreeGrafter"/>
</dbReference>
<evidence type="ECO:0000256" key="5">
    <source>
        <dbReference type="ARBA" id="ARBA00023054"/>
    </source>
</evidence>
<comment type="subcellular location">
    <subcellularLocation>
        <location evidence="1">Cytoplasm</location>
    </subcellularLocation>
</comment>
<evidence type="ECO:0000256" key="6">
    <source>
        <dbReference type="PROSITE-ProRule" id="PRU00283"/>
    </source>
</evidence>
<keyword evidence="7" id="KW-0493">Microtubule</keyword>
<keyword evidence="6 7" id="KW-0505">Motor protein</keyword>
<dbReference type="InterPro" id="IPR036961">
    <property type="entry name" value="Kinesin_motor_dom_sf"/>
</dbReference>
<dbReference type="GO" id="GO:0003777">
    <property type="term" value="F:microtubule motor activity"/>
    <property type="evidence" value="ECO:0007669"/>
    <property type="project" value="InterPro"/>
</dbReference>
<dbReference type="PRINTS" id="PR00380">
    <property type="entry name" value="KINESINHEAVY"/>
</dbReference>
<dbReference type="PROSITE" id="PS50067">
    <property type="entry name" value="KINESIN_MOTOR_2"/>
    <property type="match status" value="1"/>
</dbReference>
<dbReference type="InterPro" id="IPR027417">
    <property type="entry name" value="P-loop_NTPase"/>
</dbReference>
<feature type="compositionally biased region" description="Polar residues" evidence="9">
    <location>
        <begin position="248"/>
        <end position="269"/>
    </location>
</feature>
<feature type="domain" description="Kinesin motor" evidence="10">
    <location>
        <begin position="1"/>
        <end position="374"/>
    </location>
</feature>
<dbReference type="GO" id="GO:0005524">
    <property type="term" value="F:ATP binding"/>
    <property type="evidence" value="ECO:0007669"/>
    <property type="project" value="UniProtKB-UniRule"/>
</dbReference>
<dbReference type="PANTHER" id="PTHR47969:SF15">
    <property type="entry name" value="CHROMOSOME-ASSOCIATED KINESIN KIF4A-RELATED"/>
    <property type="match status" value="1"/>
</dbReference>
<keyword evidence="4 6" id="KW-0067">ATP-binding</keyword>
<dbReference type="GO" id="GO:0005874">
    <property type="term" value="C:microtubule"/>
    <property type="evidence" value="ECO:0007669"/>
    <property type="project" value="UniProtKB-KW"/>
</dbReference>
<dbReference type="GO" id="GO:0005737">
    <property type="term" value="C:cytoplasm"/>
    <property type="evidence" value="ECO:0007669"/>
    <property type="project" value="UniProtKB-SubCell"/>
</dbReference>
<dbReference type="GO" id="GO:0005875">
    <property type="term" value="C:microtubule associated complex"/>
    <property type="evidence" value="ECO:0007669"/>
    <property type="project" value="TreeGrafter"/>
</dbReference>
<feature type="non-terminal residue" evidence="11">
    <location>
        <position position="661"/>
    </location>
</feature>
<evidence type="ECO:0000256" key="2">
    <source>
        <dbReference type="ARBA" id="ARBA00022490"/>
    </source>
</evidence>
<keyword evidence="3 6" id="KW-0547">Nucleotide-binding</keyword>
<dbReference type="InterPro" id="IPR019821">
    <property type="entry name" value="Kinesin_motor_CS"/>
</dbReference>
<dbReference type="SMART" id="SM00129">
    <property type="entry name" value="KISc"/>
    <property type="match status" value="1"/>
</dbReference>
<feature type="compositionally biased region" description="Low complexity" evidence="9">
    <location>
        <begin position="443"/>
        <end position="452"/>
    </location>
</feature>
<dbReference type="GO" id="GO:0008017">
    <property type="term" value="F:microtubule binding"/>
    <property type="evidence" value="ECO:0007669"/>
    <property type="project" value="InterPro"/>
</dbReference>
<evidence type="ECO:0000256" key="4">
    <source>
        <dbReference type="ARBA" id="ARBA00022840"/>
    </source>
</evidence>
<evidence type="ECO:0000313" key="11">
    <source>
        <dbReference type="EMBL" id="CAG8499562.1"/>
    </source>
</evidence>
<reference evidence="11" key="1">
    <citation type="submission" date="2021-06" db="EMBL/GenBank/DDBJ databases">
        <authorList>
            <person name="Kallberg Y."/>
            <person name="Tangrot J."/>
            <person name="Rosling A."/>
        </authorList>
    </citation>
    <scope>NUCLEOTIDE SEQUENCE</scope>
    <source>
        <strain evidence="11">IN212</strain>
    </source>
</reference>
<protein>
    <recommendedName>
        <fullName evidence="7">Kinesin-like protein</fullName>
    </recommendedName>
</protein>
<dbReference type="InterPro" id="IPR027640">
    <property type="entry name" value="Kinesin-like_fam"/>
</dbReference>
<evidence type="ECO:0000256" key="1">
    <source>
        <dbReference type="ARBA" id="ARBA00004496"/>
    </source>
</evidence>
<evidence type="ECO:0000259" key="10">
    <source>
        <dbReference type="PROSITE" id="PS50067"/>
    </source>
</evidence>
<comment type="similarity">
    <text evidence="6 7">Belongs to the TRAFAC class myosin-kinesin ATPase superfamily. Kinesin family.</text>
</comment>
<keyword evidence="5 8" id="KW-0175">Coiled coil</keyword>
<feature type="region of interest" description="Disordered" evidence="9">
    <location>
        <begin position="411"/>
        <end position="452"/>
    </location>
</feature>
<comment type="caution">
    <text evidence="11">The sequence shown here is derived from an EMBL/GenBank/DDBJ whole genome shotgun (WGS) entry which is preliminary data.</text>
</comment>
<dbReference type="Proteomes" id="UP000789396">
    <property type="component" value="Unassembled WGS sequence"/>
</dbReference>
<dbReference type="GO" id="GO:0007018">
    <property type="term" value="P:microtubule-based movement"/>
    <property type="evidence" value="ECO:0007669"/>
    <property type="project" value="InterPro"/>
</dbReference>
<evidence type="ECO:0000256" key="7">
    <source>
        <dbReference type="RuleBase" id="RU000394"/>
    </source>
</evidence>
<accession>A0A9N8ZL56</accession>
<dbReference type="GO" id="GO:0051231">
    <property type="term" value="P:spindle elongation"/>
    <property type="evidence" value="ECO:0007669"/>
    <property type="project" value="TreeGrafter"/>
</dbReference>
<keyword evidence="12" id="KW-1185">Reference proteome</keyword>
<gene>
    <name evidence="11" type="ORF">RFULGI_LOCUS2370</name>
</gene>
<dbReference type="SUPFAM" id="SSF52540">
    <property type="entry name" value="P-loop containing nucleoside triphosphate hydrolases"/>
    <property type="match status" value="1"/>
</dbReference>
<dbReference type="EMBL" id="CAJVPZ010001769">
    <property type="protein sequence ID" value="CAG8499562.1"/>
    <property type="molecule type" value="Genomic_DNA"/>
</dbReference>
<keyword evidence="2" id="KW-0963">Cytoplasm</keyword>